<protein>
    <submittedName>
        <fullName evidence="2">Uncharacterized protein</fullName>
    </submittedName>
</protein>
<organism evidence="2">
    <name type="scientific">mine drainage metagenome</name>
    <dbReference type="NCBI Taxonomy" id="410659"/>
    <lineage>
        <taxon>unclassified sequences</taxon>
        <taxon>metagenomes</taxon>
        <taxon>ecological metagenomes</taxon>
    </lineage>
</organism>
<dbReference type="EMBL" id="UOYP01000258">
    <property type="protein sequence ID" value="VAY88586.1"/>
    <property type="molecule type" value="Genomic_DNA"/>
</dbReference>
<proteinExistence type="predicted"/>
<sequence>MMYRLCALLMLLLSCRLVLAETSVPASAATPVTATPAAAPLTPPPADKPDVSDTPTD</sequence>
<feature type="compositionally biased region" description="Low complexity" evidence="1">
    <location>
        <begin position="26"/>
        <end position="40"/>
    </location>
</feature>
<evidence type="ECO:0000313" key="2">
    <source>
        <dbReference type="EMBL" id="VAY88586.1"/>
    </source>
</evidence>
<name>A0A3P3ZNZ6_9ZZZZ</name>
<dbReference type="AlphaFoldDB" id="A0A3P3ZNZ6"/>
<feature type="region of interest" description="Disordered" evidence="1">
    <location>
        <begin position="26"/>
        <end position="57"/>
    </location>
</feature>
<reference evidence="2" key="1">
    <citation type="submission" date="2018-10" db="EMBL/GenBank/DDBJ databases">
        <authorList>
            <person name="Plewniak F."/>
        </authorList>
    </citation>
    <scope>NUCLEOTIDE SEQUENCE</scope>
</reference>
<evidence type="ECO:0000256" key="1">
    <source>
        <dbReference type="SAM" id="MobiDB-lite"/>
    </source>
</evidence>
<gene>
    <name evidence="2" type="ORF">CARN8_3300004</name>
</gene>
<accession>A0A3P3ZNZ6</accession>
<dbReference type="PROSITE" id="PS51257">
    <property type="entry name" value="PROKAR_LIPOPROTEIN"/>
    <property type="match status" value="1"/>
</dbReference>